<evidence type="ECO:0000313" key="2">
    <source>
        <dbReference type="EMBL" id="OPA86352.1"/>
    </source>
</evidence>
<keyword evidence="1" id="KW-0732">Signal</keyword>
<name>A0A1T2Y2V8_PSEFL</name>
<dbReference type="EMBL" id="MSDF01000052">
    <property type="protein sequence ID" value="OPA86352.1"/>
    <property type="molecule type" value="Genomic_DNA"/>
</dbReference>
<dbReference type="AlphaFoldDB" id="A0A1T2Y2V8"/>
<organism evidence="2 3">
    <name type="scientific">Pseudomonas fluorescens</name>
    <dbReference type="NCBI Taxonomy" id="294"/>
    <lineage>
        <taxon>Bacteria</taxon>
        <taxon>Pseudomonadati</taxon>
        <taxon>Pseudomonadota</taxon>
        <taxon>Gammaproteobacteria</taxon>
        <taxon>Pseudomonadales</taxon>
        <taxon>Pseudomonadaceae</taxon>
        <taxon>Pseudomonas</taxon>
    </lineage>
</organism>
<gene>
    <name evidence="2" type="ORF">BFW87_25395</name>
</gene>
<comment type="caution">
    <text evidence="2">The sequence shown here is derived from an EMBL/GenBank/DDBJ whole genome shotgun (WGS) entry which is preliminary data.</text>
</comment>
<evidence type="ECO:0000313" key="3">
    <source>
        <dbReference type="Proteomes" id="UP000190965"/>
    </source>
</evidence>
<reference evidence="2 3" key="1">
    <citation type="submission" date="2016-12" db="EMBL/GenBank/DDBJ databases">
        <title>Draft genome sequences of seven strains of Pseudomonas fluorescens that produce 4-formylaminooxyvinylglycine.</title>
        <authorList>
            <person name="Okrent R.A."/>
            <person name="Manning V.A."/>
            <person name="Trippe K.M."/>
        </authorList>
    </citation>
    <scope>NUCLEOTIDE SEQUENCE [LARGE SCALE GENOMIC DNA]</scope>
    <source>
        <strain evidence="2 3">P5A</strain>
    </source>
</reference>
<protein>
    <recommendedName>
        <fullName evidence="4">Fimbrial protein</fullName>
    </recommendedName>
</protein>
<sequence>MLTRRLIGKSVFLSALFYVLSSPSAWAVHVPITAEFIPNPSNARVNQFVNLTPFSGYCTEARAQCAARNIFSVRANVNFASKFIHKGEPVYIKAPWEWKKVTVTHPIGGPQEVEVRVTGVGSGYRINPGAATIAGGADQGIQASHSRLWGTGNAVGNDWVYVPAPCRFTGSSFATPNVFGFFWLVTNSSRCTKTAAVDIPDFSFQNIDFLYELRTPNPLAMQSGTYTGSLIYSVGENKDFDFNKMVPNDSVISLDFTLKVTHALKVEIPPGGNTVELVPEGGWQRWMNGNKAPPRLFRDQPFLISSSTPFKLYVECEGTIGSDCYLTNSTGSGTVPVNVSVTLPNGFTDTSGASINRRRLNHIQGISAASVGNALSVRPSYYVDRSPAILHFEVPKEGIDQVLKNDGPSRYYGKITVIWDADI</sequence>
<feature type="signal peptide" evidence="1">
    <location>
        <begin position="1"/>
        <end position="27"/>
    </location>
</feature>
<accession>A0A1T2Y2V8</accession>
<evidence type="ECO:0000256" key="1">
    <source>
        <dbReference type="SAM" id="SignalP"/>
    </source>
</evidence>
<feature type="chain" id="PRO_5012617093" description="Fimbrial protein" evidence="1">
    <location>
        <begin position="28"/>
        <end position="423"/>
    </location>
</feature>
<dbReference type="Proteomes" id="UP000190965">
    <property type="component" value="Unassembled WGS sequence"/>
</dbReference>
<proteinExistence type="predicted"/>
<evidence type="ECO:0008006" key="4">
    <source>
        <dbReference type="Google" id="ProtNLM"/>
    </source>
</evidence>